<feature type="binding site" description="covalent" evidence="14">
    <location>
        <position position="201"/>
    </location>
    <ligand>
        <name>heme c</name>
        <dbReference type="ChEBI" id="CHEBI:61717"/>
    </ligand>
</feature>
<dbReference type="Pfam" id="PF02167">
    <property type="entry name" value="Cytochrom_C1"/>
    <property type="match status" value="1"/>
</dbReference>
<keyword evidence="6" id="KW-0812">Transmembrane</keyword>
<evidence type="ECO:0000256" key="13">
    <source>
        <dbReference type="ARBA" id="ARBA00023136"/>
    </source>
</evidence>
<dbReference type="FunFam" id="1.20.5.100:FF:000003">
    <property type="entry name" value="Cytochrome c1, heme protein, mitochondrial"/>
    <property type="match status" value="1"/>
</dbReference>
<dbReference type="EMBL" id="FN649727">
    <property type="protein sequence ID" value="CBJ25498.1"/>
    <property type="molecule type" value="Genomic_DNA"/>
</dbReference>
<keyword evidence="7 14" id="KW-0479">Metal-binding</keyword>
<evidence type="ECO:0000259" key="16">
    <source>
        <dbReference type="PROSITE" id="PS51007"/>
    </source>
</evidence>
<keyword evidence="5" id="KW-0679">Respiratory chain</keyword>
<keyword evidence="4 14" id="KW-0349">Heme</keyword>
<dbReference type="GO" id="GO:0046872">
    <property type="term" value="F:metal ion binding"/>
    <property type="evidence" value="ECO:0007669"/>
    <property type="project" value="UniProtKB-KW"/>
</dbReference>
<evidence type="ECO:0000313" key="18">
    <source>
        <dbReference type="Proteomes" id="UP000002630"/>
    </source>
</evidence>
<dbReference type="EMBL" id="FN648486">
    <property type="protein sequence ID" value="CBJ25498.1"/>
    <property type="molecule type" value="Genomic_DNA"/>
</dbReference>
<keyword evidence="13" id="KW-0472">Membrane</keyword>
<reference evidence="17 18" key="1">
    <citation type="journal article" date="2010" name="Nature">
        <title>The Ectocarpus genome and the independent evolution of multicellularity in brown algae.</title>
        <authorList>
            <person name="Cock J.M."/>
            <person name="Sterck L."/>
            <person name="Rouze P."/>
            <person name="Scornet D."/>
            <person name="Allen A.E."/>
            <person name="Amoutzias G."/>
            <person name="Anthouard V."/>
            <person name="Artiguenave F."/>
            <person name="Aury J.M."/>
            <person name="Badger J.H."/>
            <person name="Beszteri B."/>
            <person name="Billiau K."/>
            <person name="Bonnet E."/>
            <person name="Bothwell J.H."/>
            <person name="Bowler C."/>
            <person name="Boyen C."/>
            <person name="Brownlee C."/>
            <person name="Carrano C.J."/>
            <person name="Charrier B."/>
            <person name="Cho G.Y."/>
            <person name="Coelho S.M."/>
            <person name="Collen J."/>
            <person name="Corre E."/>
            <person name="Da Silva C."/>
            <person name="Delage L."/>
            <person name="Delaroque N."/>
            <person name="Dittami S.M."/>
            <person name="Doulbeau S."/>
            <person name="Elias M."/>
            <person name="Farnham G."/>
            <person name="Gachon C.M."/>
            <person name="Gschloessl B."/>
            <person name="Heesch S."/>
            <person name="Jabbari K."/>
            <person name="Jubin C."/>
            <person name="Kawai H."/>
            <person name="Kimura K."/>
            <person name="Kloareg B."/>
            <person name="Kupper F.C."/>
            <person name="Lang D."/>
            <person name="Le Bail A."/>
            <person name="Leblanc C."/>
            <person name="Lerouge P."/>
            <person name="Lohr M."/>
            <person name="Lopez P.J."/>
            <person name="Martens C."/>
            <person name="Maumus F."/>
            <person name="Michel G."/>
            <person name="Miranda-Saavedra D."/>
            <person name="Morales J."/>
            <person name="Moreau H."/>
            <person name="Motomura T."/>
            <person name="Nagasato C."/>
            <person name="Napoli C.A."/>
            <person name="Nelson D.R."/>
            <person name="Nyvall-Collen P."/>
            <person name="Peters A.F."/>
            <person name="Pommier C."/>
            <person name="Potin P."/>
            <person name="Poulain J."/>
            <person name="Quesneville H."/>
            <person name="Read B."/>
            <person name="Rensing S.A."/>
            <person name="Ritter A."/>
            <person name="Rousvoal S."/>
            <person name="Samanta M."/>
            <person name="Samson G."/>
            <person name="Schroeder D.C."/>
            <person name="Segurens B."/>
            <person name="Strittmatter M."/>
            <person name="Tonon T."/>
            <person name="Tregear J.W."/>
            <person name="Valentin K."/>
            <person name="von Dassow P."/>
            <person name="Yamagishi T."/>
            <person name="Van de Peer Y."/>
            <person name="Wincker P."/>
        </authorList>
    </citation>
    <scope>NUCLEOTIDE SEQUENCE [LARGE SCALE GENOMIC DNA]</scope>
    <source>
        <strain evidence="18">Ec32 / CCAP1310/4</strain>
    </source>
</reference>
<organism evidence="17 18">
    <name type="scientific">Ectocarpus siliculosus</name>
    <name type="common">Brown alga</name>
    <name type="synonym">Conferva siliculosa</name>
    <dbReference type="NCBI Taxonomy" id="2880"/>
    <lineage>
        <taxon>Eukaryota</taxon>
        <taxon>Sar</taxon>
        <taxon>Stramenopiles</taxon>
        <taxon>Ochrophyta</taxon>
        <taxon>PX clade</taxon>
        <taxon>Phaeophyceae</taxon>
        <taxon>Ectocarpales</taxon>
        <taxon>Ectocarpaceae</taxon>
        <taxon>Ectocarpus</taxon>
    </lineage>
</organism>
<evidence type="ECO:0000256" key="14">
    <source>
        <dbReference type="PIRSR" id="PIRSR602326-1"/>
    </source>
</evidence>
<dbReference type="FunCoup" id="D7FVX8">
    <property type="interactions" value="264"/>
</dbReference>
<evidence type="ECO:0000256" key="8">
    <source>
        <dbReference type="ARBA" id="ARBA00022792"/>
    </source>
</evidence>
<comment type="subcellular location">
    <subcellularLocation>
        <location evidence="1">Mitochondrion inner membrane</location>
    </subcellularLocation>
</comment>
<keyword evidence="17" id="KW-0560">Oxidoreductase</keyword>
<dbReference type="PROSITE" id="PS51007">
    <property type="entry name" value="CYTC"/>
    <property type="match status" value="1"/>
</dbReference>
<evidence type="ECO:0000256" key="3">
    <source>
        <dbReference type="ARBA" id="ARBA00022448"/>
    </source>
</evidence>
<keyword evidence="11 14" id="KW-0408">Iron</keyword>
<dbReference type="PRINTS" id="PR00603">
    <property type="entry name" value="CYTOCHROMEC1"/>
</dbReference>
<feature type="domain" description="Cytochrome c" evidence="16">
    <location>
        <begin position="65"/>
        <end position="217"/>
    </location>
</feature>
<accession>D7FVX8</accession>
<evidence type="ECO:0000313" key="17">
    <source>
        <dbReference type="EMBL" id="CBJ25498.1"/>
    </source>
</evidence>
<dbReference type="GO" id="GO:0006122">
    <property type="term" value="P:mitochondrial electron transport, ubiquinol to cytochrome c"/>
    <property type="evidence" value="ECO:0007669"/>
    <property type="project" value="TreeGrafter"/>
</dbReference>
<evidence type="ECO:0000256" key="4">
    <source>
        <dbReference type="ARBA" id="ARBA00022617"/>
    </source>
</evidence>
<evidence type="ECO:0000256" key="1">
    <source>
        <dbReference type="ARBA" id="ARBA00004273"/>
    </source>
</evidence>
<dbReference type="InterPro" id="IPR036909">
    <property type="entry name" value="Cyt_c-like_dom_sf"/>
</dbReference>
<dbReference type="eggNOG" id="KOG3052">
    <property type="taxonomic scope" value="Eukaryota"/>
</dbReference>
<dbReference type="InterPro" id="IPR002326">
    <property type="entry name" value="Cyt_c1"/>
</dbReference>
<sequence length="283" mass="31275">MFSRAAMEAARVARSVPLRARVAAAASAAAGAAAVGGATVLCDDAVHTVEYDWPHSGFLQTFDHAAIRRGWQVYREVCSTCHSIKFVAFRNLIGVSHSEAEVKKIAAEFEVEDGPNDEGEMFERPAKPSDRIPGPYKNEASARAANNGAYPPDLSLVVKGRHLGHHYVMSLLTGYTEAPVGKDLLPGLHYNPYFPGTSISMPPPLMDGQVEYPDGTPATVSQMSKDVTTFLAWCAEPEMDERKRMGMKWCSAMFLGLALSMYYKRFRWSPLKTRKITYHDINR</sequence>
<dbReference type="Gene3D" id="1.10.760.10">
    <property type="entry name" value="Cytochrome c-like domain"/>
    <property type="match status" value="1"/>
</dbReference>
<dbReference type="InterPro" id="IPR021157">
    <property type="entry name" value="Cyt_c1_TM_anchor_C"/>
</dbReference>
<evidence type="ECO:0000256" key="6">
    <source>
        <dbReference type="ARBA" id="ARBA00022692"/>
    </source>
</evidence>
<feature type="binding site" description="covalent" evidence="14">
    <location>
        <position position="78"/>
    </location>
    <ligand>
        <name>heme c</name>
        <dbReference type="ChEBI" id="CHEBI:61717"/>
    </ligand>
</feature>
<keyword evidence="9" id="KW-0249">Electron transport</keyword>
<keyword evidence="8" id="KW-0999">Mitochondrion inner membrane</keyword>
<proteinExistence type="inferred from homology"/>
<evidence type="ECO:0000256" key="5">
    <source>
        <dbReference type="ARBA" id="ARBA00022660"/>
    </source>
</evidence>
<dbReference type="PANTHER" id="PTHR10266:SF3">
    <property type="entry name" value="CYTOCHROME C1, HEME PROTEIN, MITOCHONDRIAL"/>
    <property type="match status" value="1"/>
</dbReference>
<evidence type="ECO:0000256" key="12">
    <source>
        <dbReference type="ARBA" id="ARBA00023128"/>
    </source>
</evidence>
<evidence type="ECO:0000256" key="9">
    <source>
        <dbReference type="ARBA" id="ARBA00022982"/>
    </source>
</evidence>
<dbReference type="SUPFAM" id="SSF46626">
    <property type="entry name" value="Cytochrome c"/>
    <property type="match status" value="1"/>
</dbReference>
<dbReference type="Gene3D" id="1.20.5.100">
    <property type="entry name" value="Cytochrome c1, transmembrane anchor, C-terminal"/>
    <property type="match status" value="1"/>
</dbReference>
<dbReference type="STRING" id="2880.D7FVX8"/>
<dbReference type="EC" id="1.10.2.2" evidence="17"/>
<evidence type="ECO:0000256" key="15">
    <source>
        <dbReference type="SAM" id="MobiDB-lite"/>
    </source>
</evidence>
<dbReference type="OMA" id="WVKKFKW"/>
<dbReference type="InParanoid" id="D7FVX8"/>
<dbReference type="GO" id="GO:0005743">
    <property type="term" value="C:mitochondrial inner membrane"/>
    <property type="evidence" value="ECO:0007669"/>
    <property type="project" value="UniProtKB-SubCell"/>
</dbReference>
<dbReference type="SUPFAM" id="SSF81496">
    <property type="entry name" value="Cytochrome c1 subunit of cytochrome bc1 complex (Ubiquinol-cytochrome c reductase), transmembrane anchor"/>
    <property type="match status" value="1"/>
</dbReference>
<gene>
    <name evidence="17" type="primary">QCR</name>
    <name evidence="17" type="ORF">Esi_0003_0099</name>
</gene>
<feature type="compositionally biased region" description="Basic and acidic residues" evidence="15">
    <location>
        <begin position="121"/>
        <end position="130"/>
    </location>
</feature>
<feature type="binding site" description="covalent" evidence="14">
    <location>
        <position position="82"/>
    </location>
    <ligand>
        <name>heme c</name>
        <dbReference type="ChEBI" id="CHEBI:61717"/>
    </ligand>
</feature>
<keyword evidence="18" id="KW-1185">Reference proteome</keyword>
<dbReference type="InterPro" id="IPR009056">
    <property type="entry name" value="Cyt_c-like_dom"/>
</dbReference>
<dbReference type="GO" id="GO:0020037">
    <property type="term" value="F:heme binding"/>
    <property type="evidence" value="ECO:0007669"/>
    <property type="project" value="InterPro"/>
</dbReference>
<name>D7FVX8_ECTSI</name>
<comment type="similarity">
    <text evidence="2">Belongs to the cytochrome c family.</text>
</comment>
<feature type="binding site" description="covalent" evidence="14">
    <location>
        <position position="81"/>
    </location>
    <ligand>
        <name>heme c</name>
        <dbReference type="ChEBI" id="CHEBI:61717"/>
    </ligand>
</feature>
<dbReference type="PANTHER" id="PTHR10266">
    <property type="entry name" value="CYTOCHROME C1"/>
    <property type="match status" value="1"/>
</dbReference>
<keyword evidence="12" id="KW-0496">Mitochondrion</keyword>
<keyword evidence="3" id="KW-0813">Transport</keyword>
<feature type="region of interest" description="Disordered" evidence="15">
    <location>
        <begin position="113"/>
        <end position="133"/>
    </location>
</feature>
<evidence type="ECO:0000256" key="2">
    <source>
        <dbReference type="ARBA" id="ARBA00006488"/>
    </source>
</evidence>
<dbReference type="GO" id="GO:0009055">
    <property type="term" value="F:electron transfer activity"/>
    <property type="evidence" value="ECO:0007669"/>
    <property type="project" value="InterPro"/>
</dbReference>
<keyword evidence="10" id="KW-1133">Transmembrane helix</keyword>
<evidence type="ECO:0000256" key="7">
    <source>
        <dbReference type="ARBA" id="ARBA00022723"/>
    </source>
</evidence>
<evidence type="ECO:0000256" key="11">
    <source>
        <dbReference type="ARBA" id="ARBA00023004"/>
    </source>
</evidence>
<dbReference type="Proteomes" id="UP000002630">
    <property type="component" value="Linkage Group LG02"/>
</dbReference>
<evidence type="ECO:0000256" key="10">
    <source>
        <dbReference type="ARBA" id="ARBA00022989"/>
    </source>
</evidence>
<protein>
    <submittedName>
        <fullName evidence="17">Ubiquinol cytochrome c reductase cytochrome c1 prec (ISS)</fullName>
        <ecNumber evidence="17">1.10.2.2</ecNumber>
    </submittedName>
</protein>
<dbReference type="AlphaFoldDB" id="D7FVX8"/>
<dbReference type="OrthoDB" id="5925at2759"/>
<dbReference type="FunFam" id="1.10.760.10:FF:000002">
    <property type="entry name" value="Cytochrome c1, heme protein"/>
    <property type="match status" value="1"/>
</dbReference>
<comment type="cofactor">
    <cofactor evidence="14">
        <name>heme c</name>
        <dbReference type="ChEBI" id="CHEBI:61717"/>
    </cofactor>
    <text evidence="14">Binds 1 heme c group covalently per subunit.</text>
</comment>
<dbReference type="GO" id="GO:0016491">
    <property type="term" value="F:oxidoreductase activity"/>
    <property type="evidence" value="ECO:0007669"/>
    <property type="project" value="UniProtKB-KW"/>
</dbReference>